<evidence type="ECO:0000259" key="3">
    <source>
        <dbReference type="PROSITE" id="PS50222"/>
    </source>
</evidence>
<sequence length="265" mass="30344">MDSLSLNVQNLVFLCNIEQMDLSFSCAASSVQSVADENLSLADIESMLSQKVEGRRDDLKAAFKVFDQEGSGTVTKGEFRRVIESFLVPLTQSQFETLLAKVSKGNKTIPYMEFLQQYCKHLSAPIRYYGYLIFLKHFNCTNIQCKLSASLDTEFHLNLKNITRAFRLFDYNRDGRIQQHELRRVLESYCFPMSQQEFHSVNHLLVERALQAFDITDSGVVSHDDLRAVVSSFLFPIDDSTFLSLLSRYEVDLCYSCNICLCLTL</sequence>
<reference evidence="4" key="3">
    <citation type="submission" date="2020-05" db="EMBL/GenBank/DDBJ databases">
        <title>Electrophorus electricus (electric eel) genome, fEleEle1, primary haplotype.</title>
        <authorList>
            <person name="Myers G."/>
            <person name="Meyer A."/>
            <person name="Fedrigo O."/>
            <person name="Formenti G."/>
            <person name="Rhie A."/>
            <person name="Tracey A."/>
            <person name="Sims Y."/>
            <person name="Jarvis E.D."/>
        </authorList>
    </citation>
    <scope>NUCLEOTIDE SEQUENCE [LARGE SCALE GENOMIC DNA]</scope>
</reference>
<reference evidence="4" key="4">
    <citation type="submission" date="2025-08" db="UniProtKB">
        <authorList>
            <consortium name="Ensembl"/>
        </authorList>
    </citation>
    <scope>IDENTIFICATION</scope>
</reference>
<dbReference type="Gene3D" id="1.10.238.10">
    <property type="entry name" value="EF-hand"/>
    <property type="match status" value="2"/>
</dbReference>
<dbReference type="STRING" id="8005.ENSEEEP00000043891"/>
<dbReference type="PANTHER" id="PTHR20875">
    <property type="entry name" value="EF-HAND CALCIUM-BINDING DOMAIN-CONTAINING PROTEIN 6-RELATED"/>
    <property type="match status" value="1"/>
</dbReference>
<proteinExistence type="predicted"/>
<dbReference type="Pfam" id="PF13499">
    <property type="entry name" value="EF-hand_7"/>
    <property type="match status" value="1"/>
</dbReference>
<dbReference type="Pfam" id="PF13405">
    <property type="entry name" value="EF-hand_6"/>
    <property type="match status" value="1"/>
</dbReference>
<evidence type="ECO:0000256" key="1">
    <source>
        <dbReference type="ARBA" id="ARBA00022723"/>
    </source>
</evidence>
<dbReference type="AlphaFoldDB" id="A0A4W4H5M1"/>
<keyword evidence="1" id="KW-0479">Metal-binding</keyword>
<feature type="domain" description="EF-hand" evidence="3">
    <location>
        <begin position="54"/>
        <end position="89"/>
    </location>
</feature>
<dbReference type="CDD" id="cd00051">
    <property type="entry name" value="EFh"/>
    <property type="match status" value="2"/>
</dbReference>
<reference evidence="5" key="1">
    <citation type="journal article" date="2014" name="Science">
        <title>Nonhuman genetics. Genomic basis for the convergent evolution of electric organs.</title>
        <authorList>
            <person name="Gallant J.R."/>
            <person name="Traeger L.L."/>
            <person name="Volkening J.D."/>
            <person name="Moffett H."/>
            <person name="Chen P.H."/>
            <person name="Novina C.D."/>
            <person name="Phillips G.N.Jr."/>
            <person name="Anand R."/>
            <person name="Wells G.B."/>
            <person name="Pinch M."/>
            <person name="Guth R."/>
            <person name="Unguez G.A."/>
            <person name="Albert J.S."/>
            <person name="Zakon H.H."/>
            <person name="Samanta M.P."/>
            <person name="Sussman M.R."/>
        </authorList>
    </citation>
    <scope>NUCLEOTIDE SEQUENCE [LARGE SCALE GENOMIC DNA]</scope>
</reference>
<dbReference type="GO" id="GO:0005509">
    <property type="term" value="F:calcium ion binding"/>
    <property type="evidence" value="ECO:0007669"/>
    <property type="project" value="InterPro"/>
</dbReference>
<dbReference type="GeneTree" id="ENSGT00940000176351"/>
<dbReference type="SMART" id="SM00054">
    <property type="entry name" value="EFh"/>
    <property type="match status" value="3"/>
</dbReference>
<feature type="domain" description="EF-hand" evidence="3">
    <location>
        <begin position="157"/>
        <end position="192"/>
    </location>
</feature>
<reference evidence="5" key="2">
    <citation type="journal article" date="2017" name="Sci. Adv.">
        <title>A tail of two voltages: Proteomic comparison of the three electric organs of the electric eel.</title>
        <authorList>
            <person name="Traeger L.L."/>
            <person name="Sabat G."/>
            <person name="Barrett-Wilt G.A."/>
            <person name="Wells G.B."/>
            <person name="Sussman M.R."/>
        </authorList>
    </citation>
    <scope>NUCLEOTIDE SEQUENCE [LARGE SCALE GENOMIC DNA]</scope>
</reference>
<dbReference type="InterPro" id="IPR052603">
    <property type="entry name" value="EFCB6"/>
</dbReference>
<organism evidence="4 5">
    <name type="scientific">Electrophorus electricus</name>
    <name type="common">Electric eel</name>
    <name type="synonym">Gymnotus electricus</name>
    <dbReference type="NCBI Taxonomy" id="8005"/>
    <lineage>
        <taxon>Eukaryota</taxon>
        <taxon>Metazoa</taxon>
        <taxon>Chordata</taxon>
        <taxon>Craniata</taxon>
        <taxon>Vertebrata</taxon>
        <taxon>Euteleostomi</taxon>
        <taxon>Actinopterygii</taxon>
        <taxon>Neopterygii</taxon>
        <taxon>Teleostei</taxon>
        <taxon>Ostariophysi</taxon>
        <taxon>Gymnotiformes</taxon>
        <taxon>Gymnotoidei</taxon>
        <taxon>Gymnotidae</taxon>
        <taxon>Electrophorus</taxon>
    </lineage>
</organism>
<dbReference type="SUPFAM" id="SSF47473">
    <property type="entry name" value="EF-hand"/>
    <property type="match status" value="1"/>
</dbReference>
<evidence type="ECO:0000313" key="5">
    <source>
        <dbReference type="Proteomes" id="UP000314983"/>
    </source>
</evidence>
<keyword evidence="5" id="KW-1185">Reference proteome</keyword>
<accession>A0A4W4H5M1</accession>
<dbReference type="Proteomes" id="UP000314983">
    <property type="component" value="Chromosome 12"/>
</dbReference>
<keyword evidence="2" id="KW-0106">Calcium</keyword>
<dbReference type="PROSITE" id="PS00018">
    <property type="entry name" value="EF_HAND_1"/>
    <property type="match status" value="1"/>
</dbReference>
<evidence type="ECO:0000256" key="2">
    <source>
        <dbReference type="ARBA" id="ARBA00022837"/>
    </source>
</evidence>
<dbReference type="Ensembl" id="ENSEEET00000044391.2">
    <property type="protein sequence ID" value="ENSEEEP00000043891.2"/>
    <property type="gene ID" value="ENSEEEG00000020744.2"/>
</dbReference>
<dbReference type="InterPro" id="IPR011992">
    <property type="entry name" value="EF-hand-dom_pair"/>
</dbReference>
<reference evidence="4" key="5">
    <citation type="submission" date="2025-09" db="UniProtKB">
        <authorList>
            <consortium name="Ensembl"/>
        </authorList>
    </citation>
    <scope>IDENTIFICATION</scope>
</reference>
<protein>
    <recommendedName>
        <fullName evidence="3">EF-hand domain-containing protein</fullName>
    </recommendedName>
</protein>
<dbReference type="PANTHER" id="PTHR20875:SF2">
    <property type="entry name" value="EF-HAND CALCIUM-BINDING DOMAIN-CONTAINING PROTEIN 6"/>
    <property type="match status" value="1"/>
</dbReference>
<name>A0A4W4H5M1_ELEEL</name>
<dbReference type="PROSITE" id="PS50222">
    <property type="entry name" value="EF_HAND_2"/>
    <property type="match status" value="2"/>
</dbReference>
<dbReference type="GO" id="GO:0005654">
    <property type="term" value="C:nucleoplasm"/>
    <property type="evidence" value="ECO:0007669"/>
    <property type="project" value="TreeGrafter"/>
</dbReference>
<dbReference type="InterPro" id="IPR018247">
    <property type="entry name" value="EF_Hand_1_Ca_BS"/>
</dbReference>
<dbReference type="InterPro" id="IPR002048">
    <property type="entry name" value="EF_hand_dom"/>
</dbReference>
<evidence type="ECO:0000313" key="4">
    <source>
        <dbReference type="Ensembl" id="ENSEEEP00000043891.2"/>
    </source>
</evidence>
<dbReference type="OMA" id="DGRIQQH"/>